<sequence>MPVDSWEWIPGKSVGPFQFGAKARAVIARFALRKLEPACPDADWDTYEIPGRESCLSTEDDRISSINCWDHLYYKDSDILTLSRDEARALLGPEEESEPLGETSLMAVYYHSLGLTLWIEDGWIKSATCEESSDTDLIFRILPPNLWVKAMHSEKKRAFRNN</sequence>
<organism evidence="1">
    <name type="scientific">Singulisphaera sp. Ch08</name>
    <dbReference type="NCBI Taxonomy" id="3120278"/>
    <lineage>
        <taxon>Bacteria</taxon>
        <taxon>Pseudomonadati</taxon>
        <taxon>Planctomycetota</taxon>
        <taxon>Planctomycetia</taxon>
        <taxon>Isosphaerales</taxon>
        <taxon>Isosphaeraceae</taxon>
        <taxon>Singulisphaera</taxon>
    </lineage>
</organism>
<accession>A0AAU7CHU4</accession>
<gene>
    <name evidence="1" type="ORF">V5E97_03465</name>
</gene>
<name>A0AAU7CHU4_9BACT</name>
<dbReference type="EMBL" id="CP155447">
    <property type="protein sequence ID" value="XBH05092.1"/>
    <property type="molecule type" value="Genomic_DNA"/>
</dbReference>
<proteinExistence type="predicted"/>
<protein>
    <submittedName>
        <fullName evidence="1">Uncharacterized protein</fullName>
    </submittedName>
</protein>
<dbReference type="RefSeq" id="WP_406697891.1">
    <property type="nucleotide sequence ID" value="NZ_CP155447.1"/>
</dbReference>
<dbReference type="AlphaFoldDB" id="A0AAU7CHU4"/>
<reference evidence="1" key="1">
    <citation type="submission" date="2024-05" db="EMBL/GenBank/DDBJ databases">
        <title>Planctomycetes of the genus Singulisphaera possess chitinolytic capabilities.</title>
        <authorList>
            <person name="Ivanova A."/>
        </authorList>
    </citation>
    <scope>NUCLEOTIDE SEQUENCE</scope>
    <source>
        <strain evidence="1">Ch08T</strain>
    </source>
</reference>
<evidence type="ECO:0000313" key="1">
    <source>
        <dbReference type="EMBL" id="XBH05092.1"/>
    </source>
</evidence>